<protein>
    <recommendedName>
        <fullName evidence="1">DOG1 domain-containing protein</fullName>
    </recommendedName>
</protein>
<evidence type="ECO:0000313" key="3">
    <source>
        <dbReference type="Proteomes" id="UP000467840"/>
    </source>
</evidence>
<organism evidence="2 3">
    <name type="scientific">Hevea brasiliensis</name>
    <name type="common">Para rubber tree</name>
    <name type="synonym">Siphonia brasiliensis</name>
    <dbReference type="NCBI Taxonomy" id="3981"/>
    <lineage>
        <taxon>Eukaryota</taxon>
        <taxon>Viridiplantae</taxon>
        <taxon>Streptophyta</taxon>
        <taxon>Embryophyta</taxon>
        <taxon>Tracheophyta</taxon>
        <taxon>Spermatophyta</taxon>
        <taxon>Magnoliopsida</taxon>
        <taxon>eudicotyledons</taxon>
        <taxon>Gunneridae</taxon>
        <taxon>Pentapetalae</taxon>
        <taxon>rosids</taxon>
        <taxon>fabids</taxon>
        <taxon>Malpighiales</taxon>
        <taxon>Euphorbiaceae</taxon>
        <taxon>Crotonoideae</taxon>
        <taxon>Micrandreae</taxon>
        <taxon>Hevea</taxon>
    </lineage>
</organism>
<name>A0A6A6LQ78_HEVBR</name>
<dbReference type="Pfam" id="PF14144">
    <property type="entry name" value="DOG1"/>
    <property type="match status" value="1"/>
</dbReference>
<dbReference type="InterPro" id="IPR025422">
    <property type="entry name" value="TGA_domain"/>
</dbReference>
<dbReference type="GO" id="GO:0006351">
    <property type="term" value="P:DNA-templated transcription"/>
    <property type="evidence" value="ECO:0007669"/>
    <property type="project" value="InterPro"/>
</dbReference>
<accession>A0A6A6LQ78</accession>
<evidence type="ECO:0000259" key="1">
    <source>
        <dbReference type="PROSITE" id="PS51806"/>
    </source>
</evidence>
<dbReference type="PANTHER" id="PTHR46354:SF2">
    <property type="entry name" value="PROTEIN DOG1-LIKE 4"/>
    <property type="match status" value="1"/>
</dbReference>
<dbReference type="GO" id="GO:0043565">
    <property type="term" value="F:sequence-specific DNA binding"/>
    <property type="evidence" value="ECO:0007669"/>
    <property type="project" value="InterPro"/>
</dbReference>
<dbReference type="PANTHER" id="PTHR46354">
    <property type="entry name" value="DOG1 DOMAIN-CONTAINING PROTEIN"/>
    <property type="match status" value="1"/>
</dbReference>
<gene>
    <name evidence="2" type="ORF">GH714_014557</name>
</gene>
<dbReference type="AlphaFoldDB" id="A0A6A6LQ78"/>
<feature type="domain" description="DOG1" evidence="1">
    <location>
        <begin position="6"/>
        <end position="237"/>
    </location>
</feature>
<keyword evidence="3" id="KW-1185">Reference proteome</keyword>
<dbReference type="PROSITE" id="PS51806">
    <property type="entry name" value="DOG1"/>
    <property type="match status" value="1"/>
</dbReference>
<evidence type="ECO:0000313" key="2">
    <source>
        <dbReference type="EMBL" id="KAF2303204.1"/>
    </source>
</evidence>
<comment type="caution">
    <text evidence="2">The sequence shown here is derived from an EMBL/GenBank/DDBJ whole genome shotgun (WGS) entry which is preliminary data.</text>
</comment>
<dbReference type="InterPro" id="IPR051886">
    <property type="entry name" value="Seed_Dev/Stress_Resp_Reg"/>
</dbReference>
<proteinExistence type="predicted"/>
<sequence>MKTKVEERFFEFFEKWMCQLDEYLQHLRRASEVYGAKTGCEHEQELQASVSKVTQHYKDYYTIKWALAYEDVLAFFCPIWISPLENAYSWVTRWKLSAVLKLVNSIRTNDVLSSSLVELTQEQMRKIEMLRVKIRLEEEREMERQQVAVVDTKMMELVRSVVRVKNGEEVRQVEGLVQVALKGVMVGLEKVMKVADYVRLRTLKGVLDVLSLLQCVEFLAGIGMLQILLRQWGKKRF</sequence>
<dbReference type="Proteomes" id="UP000467840">
    <property type="component" value="Chromosome 16"/>
</dbReference>
<reference evidence="2 3" key="1">
    <citation type="journal article" date="2020" name="Mol. Plant">
        <title>The Chromosome-Based Rubber Tree Genome Provides New Insights into Spurge Genome Evolution and Rubber Biosynthesis.</title>
        <authorList>
            <person name="Liu J."/>
            <person name="Shi C."/>
            <person name="Shi C.C."/>
            <person name="Li W."/>
            <person name="Zhang Q.J."/>
            <person name="Zhang Y."/>
            <person name="Li K."/>
            <person name="Lu H.F."/>
            <person name="Shi C."/>
            <person name="Zhu S.T."/>
            <person name="Xiao Z.Y."/>
            <person name="Nan H."/>
            <person name="Yue Y."/>
            <person name="Zhu X.G."/>
            <person name="Wu Y."/>
            <person name="Hong X.N."/>
            <person name="Fan G.Y."/>
            <person name="Tong Y."/>
            <person name="Zhang D."/>
            <person name="Mao C.L."/>
            <person name="Liu Y.L."/>
            <person name="Hao S.J."/>
            <person name="Liu W.Q."/>
            <person name="Lv M.Q."/>
            <person name="Zhang H.B."/>
            <person name="Liu Y."/>
            <person name="Hu-Tang G.R."/>
            <person name="Wang J.P."/>
            <person name="Wang J.H."/>
            <person name="Sun Y.H."/>
            <person name="Ni S.B."/>
            <person name="Chen W.B."/>
            <person name="Zhang X.C."/>
            <person name="Jiao Y.N."/>
            <person name="Eichler E.E."/>
            <person name="Li G.H."/>
            <person name="Liu X."/>
            <person name="Gao L.Z."/>
        </authorList>
    </citation>
    <scope>NUCLEOTIDE SEQUENCE [LARGE SCALE GENOMIC DNA]</scope>
    <source>
        <strain evidence="3">cv. GT1</strain>
        <tissue evidence="2">Leaf</tissue>
    </source>
</reference>
<dbReference type="EMBL" id="JAAGAX010000009">
    <property type="protein sequence ID" value="KAF2303204.1"/>
    <property type="molecule type" value="Genomic_DNA"/>
</dbReference>